<dbReference type="Proteomes" id="UP000006727">
    <property type="component" value="Chromosome 18"/>
</dbReference>
<feature type="domain" description="Tryptophan synthase beta chain-like PALP" evidence="11">
    <location>
        <begin position="127"/>
        <end position="455"/>
    </location>
</feature>
<dbReference type="PANTHER" id="PTHR48077">
    <property type="entry name" value="TRYPTOPHAN SYNTHASE-RELATED"/>
    <property type="match status" value="1"/>
</dbReference>
<dbReference type="InterPro" id="IPR001926">
    <property type="entry name" value="TrpB-like_PALP"/>
</dbReference>
<dbReference type="RefSeq" id="XP_024401915.1">
    <property type="nucleotide sequence ID" value="XM_024546147.2"/>
</dbReference>
<dbReference type="InterPro" id="IPR006654">
    <property type="entry name" value="Trp_synth_beta"/>
</dbReference>
<dbReference type="HAMAP" id="MF_00133">
    <property type="entry name" value="Trp_synth_beta"/>
    <property type="match status" value="1"/>
</dbReference>
<dbReference type="EnsemblPlants" id="Pp3c18_13130V3.2">
    <property type="protein sequence ID" value="Pp3c18_13130V3.2"/>
    <property type="gene ID" value="Pp3c18_13130"/>
</dbReference>
<evidence type="ECO:0000256" key="9">
    <source>
        <dbReference type="ARBA" id="ARBA00049047"/>
    </source>
</evidence>
<dbReference type="EnsemblPlants" id="Pp3c18_13130V3.4">
    <property type="protein sequence ID" value="Pp3c18_13130V3.4"/>
    <property type="gene ID" value="Pp3c18_13130"/>
</dbReference>
<comment type="pathway">
    <text evidence="2 10">Amino-acid biosynthesis; L-tryptophan biosynthesis; L-tryptophan from chorismate: step 5/5.</text>
</comment>
<evidence type="ECO:0000256" key="5">
    <source>
        <dbReference type="ARBA" id="ARBA00022822"/>
    </source>
</evidence>
<dbReference type="Gramene" id="Pp3c18_13130V3.4">
    <property type="protein sequence ID" value="Pp3c18_13130V3.4"/>
    <property type="gene ID" value="Pp3c18_13130"/>
</dbReference>
<dbReference type="EMBL" id="ABEU02000018">
    <property type="protein sequence ID" value="PNR35173.1"/>
    <property type="molecule type" value="Genomic_DNA"/>
</dbReference>
<dbReference type="STRING" id="3218.A0A2K1J0X7"/>
<evidence type="ECO:0000256" key="8">
    <source>
        <dbReference type="ARBA" id="ARBA00023239"/>
    </source>
</evidence>
<keyword evidence="7 10" id="KW-0057">Aromatic amino acid biosynthesis</keyword>
<dbReference type="EnsemblPlants" id="Pp3c18_13130V3.3">
    <property type="protein sequence ID" value="Pp3c18_13130V3.3"/>
    <property type="gene ID" value="Pp3c18_13130"/>
</dbReference>
<dbReference type="OMA" id="PLTLCQN"/>
<keyword evidence="5 10" id="KW-0822">Tryptophan biosynthesis</keyword>
<dbReference type="FunFam" id="3.40.50.1100:FF:000001">
    <property type="entry name" value="Tryptophan synthase beta chain"/>
    <property type="match status" value="1"/>
</dbReference>
<proteinExistence type="inferred from homology"/>
<reference evidence="13" key="3">
    <citation type="submission" date="2020-12" db="UniProtKB">
        <authorList>
            <consortium name="EnsemblPlants"/>
        </authorList>
    </citation>
    <scope>IDENTIFICATION</scope>
</reference>
<evidence type="ECO:0000256" key="4">
    <source>
        <dbReference type="ARBA" id="ARBA00022605"/>
    </source>
</evidence>
<organism evidence="12">
    <name type="scientific">Physcomitrium patens</name>
    <name type="common">Spreading-leaved earth moss</name>
    <name type="synonym">Physcomitrella patens</name>
    <dbReference type="NCBI Taxonomy" id="3218"/>
    <lineage>
        <taxon>Eukaryota</taxon>
        <taxon>Viridiplantae</taxon>
        <taxon>Streptophyta</taxon>
        <taxon>Embryophyta</taxon>
        <taxon>Bryophyta</taxon>
        <taxon>Bryophytina</taxon>
        <taxon>Bryopsida</taxon>
        <taxon>Funariidae</taxon>
        <taxon>Funariales</taxon>
        <taxon>Funariaceae</taxon>
        <taxon>Physcomitrium</taxon>
    </lineage>
</organism>
<evidence type="ECO:0000256" key="2">
    <source>
        <dbReference type="ARBA" id="ARBA00004733"/>
    </source>
</evidence>
<dbReference type="EnsemblPlants" id="Pp3c18_13130V3.1">
    <property type="protein sequence ID" value="Pp3c18_13130V3.1"/>
    <property type="gene ID" value="Pp3c18_13130"/>
</dbReference>
<dbReference type="GO" id="GO:0000162">
    <property type="term" value="P:L-tryptophan biosynthetic process"/>
    <property type="evidence" value="ECO:0000318"/>
    <property type="project" value="GO_Central"/>
</dbReference>
<evidence type="ECO:0000256" key="6">
    <source>
        <dbReference type="ARBA" id="ARBA00022898"/>
    </source>
</evidence>
<dbReference type="OrthoDB" id="10050244at2759"/>
<dbReference type="PANTHER" id="PTHR48077:SF3">
    <property type="entry name" value="TRYPTOPHAN SYNTHASE"/>
    <property type="match status" value="1"/>
</dbReference>
<keyword evidence="6 10" id="KW-0663">Pyridoxal phosphate</keyword>
<evidence type="ECO:0000313" key="14">
    <source>
        <dbReference type="Proteomes" id="UP000006727"/>
    </source>
</evidence>
<dbReference type="FunFam" id="3.40.50.1100:FF:000004">
    <property type="entry name" value="Tryptophan synthase beta chain"/>
    <property type="match status" value="1"/>
</dbReference>
<sequence>MVMAALAPTQATGCTASFQVVRKPSALKDARLTQINALSSSSINGAAGVFARDATAKDVHTRDQDDIRTYKGHERPDSFGRYGIYGGKYVPETLMDALSNLEVAYRATIKDPEFQKELNDVLKDYVGRETPLYFAERLTEHYKRDGKGPLIYLKREDLNHTGAHKINNAIAQALLAKRIGKKRIIAETGAGQHGVATATVCARFGLECIVYMGAQDMERQALNVFRMRLLGAEVRPVNSGTATLKDATSEAIRDWVTNVETTHYILGSVAGPHPYPMIVRDFHAMIGTEVRRQAMEKWGGKPDVLVACVGGGSNAMGLFHEFIEDEDIRLIGVEAAGFGTNTSKHAATLTMGEVGVLHGAMSYLLQDGDGQIIEPHSISAGLDYPGVGPEHSFLKDVGRAEYFSVTDDEALEAFQRLSKLEGIIPALETSHALAFLETLCPTLEDGTRVVLNCSGRGDKDVNSVIGYLKGKY</sequence>
<dbReference type="RefSeq" id="XP_024401914.1">
    <property type="nucleotide sequence ID" value="XM_024546146.2"/>
</dbReference>
<keyword evidence="8 10" id="KW-0456">Lyase</keyword>
<dbReference type="EC" id="4.2.1.20" evidence="3 10"/>
<dbReference type="PROSITE" id="PS00168">
    <property type="entry name" value="TRP_SYNTHASE_BETA"/>
    <property type="match status" value="1"/>
</dbReference>
<evidence type="ECO:0000256" key="10">
    <source>
        <dbReference type="RuleBase" id="RU003663"/>
    </source>
</evidence>
<dbReference type="SUPFAM" id="SSF53686">
    <property type="entry name" value="Tryptophan synthase beta subunit-like PLP-dependent enzymes"/>
    <property type="match status" value="1"/>
</dbReference>
<evidence type="ECO:0000313" key="13">
    <source>
        <dbReference type="EnsemblPlants" id="Pp3c18_13130V3.1"/>
    </source>
</evidence>
<dbReference type="Gramene" id="Pp3c18_13130V3.5">
    <property type="protein sequence ID" value="Pp3c18_13130V3.5"/>
    <property type="gene ID" value="Pp3c18_13130"/>
</dbReference>
<dbReference type="Gene3D" id="3.40.50.1100">
    <property type="match status" value="2"/>
</dbReference>
<dbReference type="InterPro" id="IPR036052">
    <property type="entry name" value="TrpB-like_PALP_sf"/>
</dbReference>
<comment type="cofactor">
    <cofactor evidence="1 10">
        <name>pyridoxal 5'-phosphate</name>
        <dbReference type="ChEBI" id="CHEBI:597326"/>
    </cofactor>
</comment>
<dbReference type="AlphaFoldDB" id="A0A2K1J0X7"/>
<dbReference type="GO" id="GO:0004834">
    <property type="term" value="F:tryptophan synthase activity"/>
    <property type="evidence" value="ECO:0007669"/>
    <property type="project" value="UniProtKB-EC"/>
</dbReference>
<dbReference type="GeneID" id="112295038"/>
<name>A0A2K1J0X7_PHYPA</name>
<comment type="catalytic activity">
    <reaction evidence="9 10">
        <text>(1S,2R)-1-C-(indol-3-yl)glycerol 3-phosphate + L-serine = D-glyceraldehyde 3-phosphate + L-tryptophan + H2O</text>
        <dbReference type="Rhea" id="RHEA:10532"/>
        <dbReference type="ChEBI" id="CHEBI:15377"/>
        <dbReference type="ChEBI" id="CHEBI:33384"/>
        <dbReference type="ChEBI" id="CHEBI:57912"/>
        <dbReference type="ChEBI" id="CHEBI:58866"/>
        <dbReference type="ChEBI" id="CHEBI:59776"/>
        <dbReference type="EC" id="4.2.1.20"/>
    </reaction>
</comment>
<dbReference type="NCBIfam" id="TIGR00263">
    <property type="entry name" value="trpB"/>
    <property type="match status" value="1"/>
</dbReference>
<reference evidence="12 14" key="2">
    <citation type="journal article" date="2018" name="Plant J.">
        <title>The Physcomitrella patens chromosome-scale assembly reveals moss genome structure and evolution.</title>
        <authorList>
            <person name="Lang D."/>
            <person name="Ullrich K.K."/>
            <person name="Murat F."/>
            <person name="Fuchs J."/>
            <person name="Jenkins J."/>
            <person name="Haas F.B."/>
            <person name="Piednoel M."/>
            <person name="Gundlach H."/>
            <person name="Van Bel M."/>
            <person name="Meyberg R."/>
            <person name="Vives C."/>
            <person name="Morata J."/>
            <person name="Symeonidi A."/>
            <person name="Hiss M."/>
            <person name="Muchero W."/>
            <person name="Kamisugi Y."/>
            <person name="Saleh O."/>
            <person name="Blanc G."/>
            <person name="Decker E.L."/>
            <person name="van Gessel N."/>
            <person name="Grimwood J."/>
            <person name="Hayes R.D."/>
            <person name="Graham S.W."/>
            <person name="Gunter L.E."/>
            <person name="McDaniel S.F."/>
            <person name="Hoernstein S.N.W."/>
            <person name="Larsson A."/>
            <person name="Li F.W."/>
            <person name="Perroud P.F."/>
            <person name="Phillips J."/>
            <person name="Ranjan P."/>
            <person name="Rokshar D.S."/>
            <person name="Rothfels C.J."/>
            <person name="Schneider L."/>
            <person name="Shu S."/>
            <person name="Stevenson D.W."/>
            <person name="Thummler F."/>
            <person name="Tillich M."/>
            <person name="Villarreal Aguilar J.C."/>
            <person name="Widiez T."/>
            <person name="Wong G.K."/>
            <person name="Wymore A."/>
            <person name="Zhang Y."/>
            <person name="Zimmer A.D."/>
            <person name="Quatrano R.S."/>
            <person name="Mayer K.F.X."/>
            <person name="Goodstein D."/>
            <person name="Casacuberta J.M."/>
            <person name="Vandepoele K."/>
            <person name="Reski R."/>
            <person name="Cuming A.C."/>
            <person name="Tuskan G.A."/>
            <person name="Maumus F."/>
            <person name="Salse J."/>
            <person name="Schmutz J."/>
            <person name="Rensing S.A."/>
        </authorList>
    </citation>
    <scope>NUCLEOTIDE SEQUENCE [LARGE SCALE GENOMIC DNA]</scope>
    <source>
        <strain evidence="13 14">cv. Gransden 2004</strain>
    </source>
</reference>
<dbReference type="InterPro" id="IPR006653">
    <property type="entry name" value="Trp_synth_b_CS"/>
</dbReference>
<dbReference type="CDD" id="cd06446">
    <property type="entry name" value="Trp-synth_B"/>
    <property type="match status" value="1"/>
</dbReference>
<dbReference type="Gramene" id="Pp3c18_13130V3.1">
    <property type="protein sequence ID" value="Pp3c18_13130V3.1"/>
    <property type="gene ID" value="Pp3c18_13130"/>
</dbReference>
<dbReference type="Gramene" id="Pp3c18_13130V3.2">
    <property type="protein sequence ID" value="Pp3c18_13130V3.2"/>
    <property type="gene ID" value="Pp3c18_13130"/>
</dbReference>
<evidence type="ECO:0000313" key="12">
    <source>
        <dbReference type="EMBL" id="PNR35173.1"/>
    </source>
</evidence>
<keyword evidence="14" id="KW-1185">Reference proteome</keyword>
<evidence type="ECO:0000256" key="7">
    <source>
        <dbReference type="ARBA" id="ARBA00023141"/>
    </source>
</evidence>
<accession>A0A2K1J0X7</accession>
<keyword evidence="4 10" id="KW-0028">Amino-acid biosynthesis</keyword>
<dbReference type="EnsemblPlants" id="Pp3c18_13130V3.5">
    <property type="protein sequence ID" value="Pp3c18_13130V3.5"/>
    <property type="gene ID" value="Pp3c18_13130"/>
</dbReference>
<dbReference type="Gramene" id="Pp3c18_13130V3.3">
    <property type="protein sequence ID" value="Pp3c18_13130V3.3"/>
    <property type="gene ID" value="Pp3c18_13130"/>
</dbReference>
<dbReference type="PIRSF" id="PIRSF001413">
    <property type="entry name" value="Trp_syn_beta"/>
    <property type="match status" value="1"/>
</dbReference>
<dbReference type="PaxDb" id="3218-PP1S3_514V6.1"/>
<dbReference type="Pfam" id="PF00291">
    <property type="entry name" value="PALP"/>
    <property type="match status" value="1"/>
</dbReference>
<dbReference type="RefSeq" id="XP_024401913.1">
    <property type="nucleotide sequence ID" value="XM_024546145.2"/>
</dbReference>
<evidence type="ECO:0000256" key="1">
    <source>
        <dbReference type="ARBA" id="ARBA00001933"/>
    </source>
</evidence>
<evidence type="ECO:0000259" key="11">
    <source>
        <dbReference type="Pfam" id="PF00291"/>
    </source>
</evidence>
<dbReference type="GO" id="GO:0005737">
    <property type="term" value="C:cytoplasm"/>
    <property type="evidence" value="ECO:0000318"/>
    <property type="project" value="GO_Central"/>
</dbReference>
<dbReference type="RefSeq" id="XP_024401912.1">
    <property type="nucleotide sequence ID" value="XM_024546144.2"/>
</dbReference>
<dbReference type="InterPro" id="IPR023026">
    <property type="entry name" value="Trp_synth_beta/beta-like"/>
</dbReference>
<reference evidence="12 14" key="1">
    <citation type="journal article" date="2008" name="Science">
        <title>The Physcomitrella genome reveals evolutionary insights into the conquest of land by plants.</title>
        <authorList>
            <person name="Rensing S."/>
            <person name="Lang D."/>
            <person name="Zimmer A."/>
            <person name="Terry A."/>
            <person name="Salamov A."/>
            <person name="Shapiro H."/>
            <person name="Nishiyama T."/>
            <person name="Perroud P.-F."/>
            <person name="Lindquist E."/>
            <person name="Kamisugi Y."/>
            <person name="Tanahashi T."/>
            <person name="Sakakibara K."/>
            <person name="Fujita T."/>
            <person name="Oishi K."/>
            <person name="Shin-I T."/>
            <person name="Kuroki Y."/>
            <person name="Toyoda A."/>
            <person name="Suzuki Y."/>
            <person name="Hashimoto A."/>
            <person name="Yamaguchi K."/>
            <person name="Sugano A."/>
            <person name="Kohara Y."/>
            <person name="Fujiyama A."/>
            <person name="Anterola A."/>
            <person name="Aoki S."/>
            <person name="Ashton N."/>
            <person name="Barbazuk W.B."/>
            <person name="Barker E."/>
            <person name="Bennetzen J."/>
            <person name="Bezanilla M."/>
            <person name="Blankenship R."/>
            <person name="Cho S.H."/>
            <person name="Dutcher S."/>
            <person name="Estelle M."/>
            <person name="Fawcett J.A."/>
            <person name="Gundlach H."/>
            <person name="Hanada K."/>
            <person name="Heyl A."/>
            <person name="Hicks K.A."/>
            <person name="Hugh J."/>
            <person name="Lohr M."/>
            <person name="Mayer K."/>
            <person name="Melkozernov A."/>
            <person name="Murata T."/>
            <person name="Nelson D."/>
            <person name="Pils B."/>
            <person name="Prigge M."/>
            <person name="Reiss B."/>
            <person name="Renner T."/>
            <person name="Rombauts S."/>
            <person name="Rushton P."/>
            <person name="Sanderfoot A."/>
            <person name="Schween G."/>
            <person name="Shiu S.-H."/>
            <person name="Stueber K."/>
            <person name="Theodoulou F.L."/>
            <person name="Tu H."/>
            <person name="Van de Peer Y."/>
            <person name="Verrier P.J."/>
            <person name="Waters E."/>
            <person name="Wood A."/>
            <person name="Yang L."/>
            <person name="Cove D."/>
            <person name="Cuming A."/>
            <person name="Hasebe M."/>
            <person name="Lucas S."/>
            <person name="Mishler D.B."/>
            <person name="Reski R."/>
            <person name="Grigoriev I."/>
            <person name="Quatrano R.S."/>
            <person name="Boore J.L."/>
        </authorList>
    </citation>
    <scope>NUCLEOTIDE SEQUENCE [LARGE SCALE GENOMIC DNA]</scope>
    <source>
        <strain evidence="13 14">cv. Gransden 2004</strain>
    </source>
</reference>
<evidence type="ECO:0000256" key="3">
    <source>
        <dbReference type="ARBA" id="ARBA00012043"/>
    </source>
</evidence>
<protein>
    <recommendedName>
        <fullName evidence="3 10">Tryptophan synthase</fullName>
        <ecNumber evidence="3 10">4.2.1.20</ecNumber>
    </recommendedName>
</protein>
<dbReference type="UniPathway" id="UPA00035">
    <property type="reaction ID" value="UER00044"/>
</dbReference>
<gene>
    <name evidence="13" type="primary">LOC112295038</name>
    <name evidence="12" type="ORF">PHYPA_023072</name>
</gene>